<gene>
    <name evidence="4" type="ORF">PGLFYP46_00070</name>
</gene>
<evidence type="ECO:0000259" key="2">
    <source>
        <dbReference type="Pfam" id="PF07833"/>
    </source>
</evidence>
<dbReference type="SUPFAM" id="SSF55383">
    <property type="entry name" value="Copper amine oxidase, domain N"/>
    <property type="match status" value="1"/>
</dbReference>
<feature type="chain" id="PRO_5026855063" description="Copper amine oxidase-like N-terminal domain-containing protein" evidence="1">
    <location>
        <begin position="25"/>
        <end position="745"/>
    </location>
</feature>
<dbReference type="InterPro" id="IPR015943">
    <property type="entry name" value="WD40/YVTN_repeat-like_dom_sf"/>
</dbReference>
<dbReference type="InterPro" id="IPR052956">
    <property type="entry name" value="Mesenchyme-surface_protein"/>
</dbReference>
<dbReference type="SUPFAM" id="SSF50969">
    <property type="entry name" value="YVTN repeat-like/Quinoprotein amine dehydrogenase"/>
    <property type="match status" value="1"/>
</dbReference>
<dbReference type="InterPro" id="IPR012854">
    <property type="entry name" value="Cu_amine_oxidase-like_N"/>
</dbReference>
<accession>A0A6N2YDM4</accession>
<protein>
    <recommendedName>
        <fullName evidence="5">Copper amine oxidase-like N-terminal domain-containing protein</fullName>
    </recommendedName>
</protein>
<feature type="signal peptide" evidence="1">
    <location>
        <begin position="1"/>
        <end position="24"/>
    </location>
</feature>
<dbReference type="Gene3D" id="2.130.10.10">
    <property type="entry name" value="YVTN repeat-like/Quinoprotein amine dehydrogenase"/>
    <property type="match status" value="1"/>
</dbReference>
<dbReference type="PANTHER" id="PTHR46928:SF1">
    <property type="entry name" value="MESENCHYME-SPECIFIC CELL SURFACE GLYCOPROTEIN"/>
    <property type="match status" value="1"/>
</dbReference>
<dbReference type="PANTHER" id="PTHR46928">
    <property type="entry name" value="MESENCHYME-SPECIFIC CELL SURFACE GLYCOPROTEIN"/>
    <property type="match status" value="1"/>
</dbReference>
<dbReference type="EMBL" id="CACRUP010000001">
    <property type="protein sequence ID" value="VYT64383.1"/>
    <property type="molecule type" value="Genomic_DNA"/>
</dbReference>
<dbReference type="NCBIfam" id="NF038117">
    <property type="entry name" value="choice_anch_I"/>
    <property type="match status" value="1"/>
</dbReference>
<dbReference type="SUPFAM" id="SSF50974">
    <property type="entry name" value="Nitrous oxide reductase, N-terminal domain"/>
    <property type="match status" value="1"/>
</dbReference>
<dbReference type="InterPro" id="IPR055188">
    <property type="entry name" value="Choice_anch_I"/>
</dbReference>
<dbReference type="InterPro" id="IPR011045">
    <property type="entry name" value="N2O_reductase_N"/>
</dbReference>
<reference evidence="4" key="1">
    <citation type="submission" date="2019-11" db="EMBL/GenBank/DDBJ databases">
        <authorList>
            <person name="Feng L."/>
        </authorList>
    </citation>
    <scope>NUCLEOTIDE SEQUENCE</scope>
    <source>
        <strain evidence="4">PgorbachiiLFYP46</strain>
    </source>
</reference>
<name>A0A6N2YDM4_9FIRM</name>
<dbReference type="RefSeq" id="WP_156699989.1">
    <property type="nucleotide sequence ID" value="NZ_CACRUP010000001.1"/>
</dbReference>
<dbReference type="Pfam" id="PF07833">
    <property type="entry name" value="Cu_amine_oxidN1"/>
    <property type="match status" value="1"/>
</dbReference>
<evidence type="ECO:0000259" key="3">
    <source>
        <dbReference type="Pfam" id="PF22494"/>
    </source>
</evidence>
<dbReference type="InterPro" id="IPR011044">
    <property type="entry name" value="Quino_amine_DH_bsu"/>
</dbReference>
<dbReference type="InterPro" id="IPR036582">
    <property type="entry name" value="Mao_N_sf"/>
</dbReference>
<organism evidence="4">
    <name type="scientific">Peptoniphilus gorbachii</name>
    <dbReference type="NCBI Taxonomy" id="411567"/>
    <lineage>
        <taxon>Bacteria</taxon>
        <taxon>Bacillati</taxon>
        <taxon>Bacillota</taxon>
        <taxon>Tissierellia</taxon>
        <taxon>Tissierellales</taxon>
        <taxon>Peptoniphilaceae</taxon>
        <taxon>Peptoniphilus</taxon>
    </lineage>
</organism>
<dbReference type="AlphaFoldDB" id="A0A6N2YDM4"/>
<feature type="domain" description="Copper amine oxidase-like N-terminal" evidence="2">
    <location>
        <begin position="626"/>
        <end position="718"/>
    </location>
</feature>
<evidence type="ECO:0008006" key="5">
    <source>
        <dbReference type="Google" id="ProtNLM"/>
    </source>
</evidence>
<evidence type="ECO:0000313" key="4">
    <source>
        <dbReference type="EMBL" id="VYT64383.1"/>
    </source>
</evidence>
<proteinExistence type="predicted"/>
<dbReference type="Gene3D" id="3.30.457.10">
    <property type="entry name" value="Copper amine oxidase-like, N-terminal domain"/>
    <property type="match status" value="1"/>
</dbReference>
<sequence>MKKIILKLGLIFLTCTSLIVPAFAAETYQKNDSDKGFVRELSSYSVGRTNADGGVAEIVTYNKKDKVFYLVSGVTQSIDLVKINSDGSTVRKKRIEIGEILKDKNINAGDMTSVSYSDEKNLLAVAVQDEDYKNNGHIVILDKDGNYKEAYECGVQPDMVTFTKDGRYVLSADEGEPREGYDNGAIDPKGSVTIVDLENKSINKVEFNIDRDEALKEGLLLKKGSNPVEDLEPEYIAISDDNKTAFVSLQENNAIASIDIESGKINYVKGLGFIDHSVKGNEIDAVRGKGKKAKIDIKNDNFLGTPMPDGIAFLSKNGKDYILTANEGDAREWGMENNKYENTKSKKFDKENADKKTEFLDPEKTDGLVEGRIHLLGGRSFSIYDASDLTRVYNSGSDFEKITARIFPDFFNTSNDEDKGVDELDARSNKKGPEAENITVLNIKDKTYAIVGLERISGIMIYDITDPSNPVYKDYFNNRIFIKSVNDGEEIGLEKRGNIGPEGLCAIEAKDSPTGKPLALVANEVSGTVQVIEFNYSEDEKNSEIPWIDIEDNAEIVKVDENNHDSLTHRDNIEKTYPVFVNYYGNDEKNNREKGMENKKEQEGEEKTYKFYIGKSYYEILNMGESKKVKVDVAPIIENNRTLLPMRLIAEILGLDVKWDEDKRLASFTKEGRLVKVQIDSSEIEINGVSEKLYSKVKIENNRILLPITNISKAFGLTNGDKEDGIDQNIEWDSSKRSVTIKNIK</sequence>
<dbReference type="Pfam" id="PF22494">
    <property type="entry name" value="choice_anch_I"/>
    <property type="match status" value="1"/>
</dbReference>
<keyword evidence="1" id="KW-0732">Signal</keyword>
<evidence type="ECO:0000256" key="1">
    <source>
        <dbReference type="SAM" id="SignalP"/>
    </source>
</evidence>
<feature type="domain" description="Choice-of-anchor I" evidence="3">
    <location>
        <begin position="41"/>
        <end position="533"/>
    </location>
</feature>